<dbReference type="SUPFAM" id="SSF49265">
    <property type="entry name" value="Fibronectin type III"/>
    <property type="match status" value="1"/>
</dbReference>
<reference evidence="5 6" key="1">
    <citation type="submission" date="2018-05" db="EMBL/GenBank/DDBJ databases">
        <title>A metagenomic window into the 2 km-deep terrestrial subsurface aquifer revealed taxonomically and functionally diverse microbial community comprising novel uncultured bacterial lineages.</title>
        <authorList>
            <person name="Kadnikov V.V."/>
            <person name="Mardanov A.V."/>
            <person name="Beletsky A.V."/>
            <person name="Banks D."/>
            <person name="Pimenov N.V."/>
            <person name="Frank Y.A."/>
            <person name="Karnachuk O.V."/>
            <person name="Ravin N.V."/>
        </authorList>
    </citation>
    <scope>NUCLEOTIDE SEQUENCE [LARGE SCALE GENOMIC DNA]</scope>
    <source>
        <strain evidence="5">BY</strain>
    </source>
</reference>
<dbReference type="InterPro" id="IPR002508">
    <property type="entry name" value="MurNAc-LAA_cat"/>
</dbReference>
<dbReference type="PANTHER" id="PTHR13817:SF166">
    <property type="entry name" value="NEURONAL IGCAM-RELATED"/>
    <property type="match status" value="1"/>
</dbReference>
<name>A0A2Z4YA59_SUMC1</name>
<evidence type="ECO:0000256" key="2">
    <source>
        <dbReference type="SAM" id="MobiDB-lite"/>
    </source>
</evidence>
<dbReference type="SMART" id="SM00060">
    <property type="entry name" value="FN3"/>
    <property type="match status" value="1"/>
</dbReference>
<feature type="signal peptide" evidence="3">
    <location>
        <begin position="1"/>
        <end position="28"/>
    </location>
</feature>
<dbReference type="InterPro" id="IPR036116">
    <property type="entry name" value="FN3_sf"/>
</dbReference>
<dbReference type="Gene3D" id="2.60.40.10">
    <property type="entry name" value="Immunoglobulins"/>
    <property type="match status" value="1"/>
</dbReference>
<feature type="chain" id="PRO_5016328607" evidence="3">
    <location>
        <begin position="29"/>
        <end position="1134"/>
    </location>
</feature>
<dbReference type="AlphaFoldDB" id="A0A2Z4YA59"/>
<dbReference type="GO" id="GO:0009253">
    <property type="term" value="P:peptidoglycan catabolic process"/>
    <property type="evidence" value="ECO:0007669"/>
    <property type="project" value="InterPro"/>
</dbReference>
<dbReference type="PANTHER" id="PTHR13817">
    <property type="entry name" value="TITIN"/>
    <property type="match status" value="1"/>
</dbReference>
<dbReference type="SMART" id="SM00646">
    <property type="entry name" value="Ami_3"/>
    <property type="match status" value="1"/>
</dbReference>
<dbReference type="Gene3D" id="3.40.630.40">
    <property type="entry name" value="Zn-dependent exopeptidases"/>
    <property type="match status" value="1"/>
</dbReference>
<dbReference type="Proteomes" id="UP000262583">
    <property type="component" value="Chromosome"/>
</dbReference>
<gene>
    <name evidence="5" type="ORF">BRCON_2750</name>
</gene>
<dbReference type="EMBL" id="CP030759">
    <property type="protein sequence ID" value="AXA37492.1"/>
    <property type="molecule type" value="Genomic_DNA"/>
</dbReference>
<evidence type="ECO:0000313" key="6">
    <source>
        <dbReference type="Proteomes" id="UP000262583"/>
    </source>
</evidence>
<dbReference type="CDD" id="cd02696">
    <property type="entry name" value="MurNAc-LAA"/>
    <property type="match status" value="1"/>
</dbReference>
<evidence type="ECO:0000259" key="4">
    <source>
        <dbReference type="PROSITE" id="PS50853"/>
    </source>
</evidence>
<sequence>MMGLHVYRHVFGRLGLILLLLQSGTAFAETVKVCVMRDGGPVWIEREVPAANLTTRAPLSPDQALAAKLKTILQAQFAGPTEEEAARGYRSISSKVVTLDNVEVADGACTISLSISPESFGEGFTDEELELYAELMAGLAVQLPEIRSMTFVGRLSDSEPYRPLTQLAKPAPKPAEKPEVKSETTATKDTTPKAGQPPAQGQPQPTGALTGASVFLSPGHGWYYNSSLGRWATQRSYTNGLIEDHSNGEAVLQYLVRYLWNAGARVYTVRERDMNTNMVIVDNTAATFTGTWTLETISSAYGGNHRYATTVTGSPTATATYTPNIPAAGYYAVYVWYRPSGAGTTTADARITVNHAGGSTVWTQDQTKDGYTWKYIGTYYFEAGSNPATGSVVISNLSSTAGNRVIADAVRFGGGMGDIADNVSGTTSGKPRWEESGRYYAAFMGKSDWASYNTVTAMPSYASWECESWESNRSIYVSWHTNAPNPGTGTETYAYASGGYDQPFDGVAGGLELRNYIHDELINDIRAGYDSGWVNRGKHTNWYGELNPSYNNKMPAALTEIAFHDTPADAAKLRDPEFRRICARAVYQGIVKFFNWYNPSAFPSATLLPEPPTNFRAVRSGPNSVTLSWNAPPYNTGNNLLGDAATGYRVYKSTNGKGFDNGTPVSGTSTVISGLTPGQIYYFRVTATNAGGESFPTETLAVSCYANGANPILIVNGFDRCDAAMNVSEADPYSTGILARQYLWRMNTYDYVIAHAQAIKAFGRDFDSCSNEAVRDGQINLSNYHTVIWLLGRESSADKTFDANERTAVQNYLNSGGRLLVSGSEVGYELDGLSVAPSFFNSVLRADYVQDSAGTYDVEGVTGSIFHGLSFSFDNGSSIYDVPSPDVISPLNGSTAVLRYANVNTVLLDALDSVSGWWDPNASGSTDPGVDPASSFTLASSPVRQGTGSGRLYYVWGTGQFIREYNANQPVFPANATVSMWVYGDNSSNQVRFCIRDSEGTGELFVSDYFTINFTGWQKLSWQIGVDPTTKWAGTGDGLVTGPNVKFDSIHLKKGASSPASGNLYFDEITYSTSGSSSVAAVAYDGGTNGPKLIYLAFPFEAITSPTARNSVMSAALTFFDTPLPVGLSEFLTE</sequence>
<dbReference type="GO" id="GO:0008745">
    <property type="term" value="F:N-acetylmuramoyl-L-alanine amidase activity"/>
    <property type="evidence" value="ECO:0007669"/>
    <property type="project" value="InterPro"/>
</dbReference>
<dbReference type="SUPFAM" id="SSF53187">
    <property type="entry name" value="Zn-dependent exopeptidases"/>
    <property type="match status" value="1"/>
</dbReference>
<evidence type="ECO:0000256" key="3">
    <source>
        <dbReference type="SAM" id="SignalP"/>
    </source>
</evidence>
<dbReference type="InterPro" id="IPR003961">
    <property type="entry name" value="FN3_dom"/>
</dbReference>
<dbReference type="PROSITE" id="PS50853">
    <property type="entry name" value="FN3"/>
    <property type="match status" value="1"/>
</dbReference>
<dbReference type="CDD" id="cd00063">
    <property type="entry name" value="FN3"/>
    <property type="match status" value="1"/>
</dbReference>
<dbReference type="Pfam" id="PF01520">
    <property type="entry name" value="Amidase_3"/>
    <property type="match status" value="1"/>
</dbReference>
<dbReference type="Gene3D" id="2.60.120.430">
    <property type="entry name" value="Galactose-binding lectin"/>
    <property type="match status" value="1"/>
</dbReference>
<accession>A0A2Z4YA59</accession>
<dbReference type="InterPro" id="IPR050964">
    <property type="entry name" value="Striated_Muscle_Regulatory"/>
</dbReference>
<feature type="compositionally biased region" description="Low complexity" evidence="2">
    <location>
        <begin position="194"/>
        <end position="208"/>
    </location>
</feature>
<evidence type="ECO:0000313" key="5">
    <source>
        <dbReference type="EMBL" id="AXA37492.1"/>
    </source>
</evidence>
<feature type="region of interest" description="Disordered" evidence="2">
    <location>
        <begin position="164"/>
        <end position="211"/>
    </location>
</feature>
<dbReference type="InterPro" id="IPR033803">
    <property type="entry name" value="CBD-like_Golvesin-Xly"/>
</dbReference>
<dbReference type="KEGG" id="schv:BRCON_2750"/>
<dbReference type="InterPro" id="IPR013783">
    <property type="entry name" value="Ig-like_fold"/>
</dbReference>
<proteinExistence type="predicted"/>
<dbReference type="Pfam" id="PF25275">
    <property type="entry name" value="Golvesin_C"/>
    <property type="match status" value="1"/>
</dbReference>
<feature type="domain" description="Fibronectin type-III" evidence="4">
    <location>
        <begin position="611"/>
        <end position="707"/>
    </location>
</feature>
<dbReference type="Pfam" id="PF00041">
    <property type="entry name" value="fn3"/>
    <property type="match status" value="1"/>
</dbReference>
<protein>
    <submittedName>
        <fullName evidence="5">N-acetylmuramoyl-L-alanine amidase</fullName>
    </submittedName>
</protein>
<keyword evidence="3" id="KW-0732">Signal</keyword>
<organism evidence="5 6">
    <name type="scientific">Sumerlaea chitinivorans</name>
    <dbReference type="NCBI Taxonomy" id="2250252"/>
    <lineage>
        <taxon>Bacteria</taxon>
        <taxon>Candidatus Sumerlaeota</taxon>
        <taxon>Candidatus Sumerlaeia</taxon>
        <taxon>Candidatus Sumerlaeales</taxon>
        <taxon>Candidatus Sumerlaeaceae</taxon>
        <taxon>Candidatus Sumerlaea</taxon>
    </lineage>
</organism>
<evidence type="ECO:0000256" key="1">
    <source>
        <dbReference type="ARBA" id="ARBA00022737"/>
    </source>
</evidence>
<keyword evidence="1" id="KW-0677">Repeat</keyword>